<proteinExistence type="predicted"/>
<accession>A0AC34F0Q1</accession>
<organism evidence="1 2">
    <name type="scientific">Panagrolaimus sp. ES5</name>
    <dbReference type="NCBI Taxonomy" id="591445"/>
    <lineage>
        <taxon>Eukaryota</taxon>
        <taxon>Metazoa</taxon>
        <taxon>Ecdysozoa</taxon>
        <taxon>Nematoda</taxon>
        <taxon>Chromadorea</taxon>
        <taxon>Rhabditida</taxon>
        <taxon>Tylenchina</taxon>
        <taxon>Panagrolaimomorpha</taxon>
        <taxon>Panagrolaimoidea</taxon>
        <taxon>Panagrolaimidae</taxon>
        <taxon>Panagrolaimus</taxon>
    </lineage>
</organism>
<evidence type="ECO:0000313" key="2">
    <source>
        <dbReference type="WBParaSite" id="ES5_v2.g10537.t1"/>
    </source>
</evidence>
<dbReference type="Proteomes" id="UP000887579">
    <property type="component" value="Unplaced"/>
</dbReference>
<reference evidence="2" key="1">
    <citation type="submission" date="2022-11" db="UniProtKB">
        <authorList>
            <consortium name="WormBaseParasite"/>
        </authorList>
    </citation>
    <scope>IDENTIFICATION</scope>
</reference>
<dbReference type="WBParaSite" id="ES5_v2.g10537.t1">
    <property type="protein sequence ID" value="ES5_v2.g10537.t1"/>
    <property type="gene ID" value="ES5_v2.g10537"/>
</dbReference>
<sequence length="180" mass="20215">MATKDYKKDKPKKQKNVNSSTLSLHIAAYENSVKASNDTSDNENTDEREALKKKDKMQIFLGSSSILQYSFEFPRQQENEQDTTTPEVVQFKASEKLINPNKAMPENSGVVNKEVAVKLIQSSFAGNSVESDAINRLFDTSVVMTEQVLDYAMEAAKQRNSDVIEKCDIELAITLIKQNI</sequence>
<protein>
    <submittedName>
        <fullName evidence="2">Transcription factor CBF/NF-Y/archaeal histone domain-containing protein</fullName>
    </submittedName>
</protein>
<name>A0AC34F0Q1_9BILA</name>
<evidence type="ECO:0000313" key="1">
    <source>
        <dbReference type="Proteomes" id="UP000887579"/>
    </source>
</evidence>